<keyword evidence="12" id="KW-1185">Reference proteome</keyword>
<dbReference type="Proteomes" id="UP001217089">
    <property type="component" value="Unassembled WGS sequence"/>
</dbReference>
<evidence type="ECO:0000256" key="2">
    <source>
        <dbReference type="ARBA" id="ARBA00022692"/>
    </source>
</evidence>
<dbReference type="InterPro" id="IPR017452">
    <property type="entry name" value="GPCR_Rhodpsn_7TM"/>
</dbReference>
<keyword evidence="7 8" id="KW-0807">Transducer</keyword>
<evidence type="ECO:0000259" key="10">
    <source>
        <dbReference type="PROSITE" id="PS50262"/>
    </source>
</evidence>
<dbReference type="PANTHER" id="PTHR24243:SF224">
    <property type="entry name" value="G-PROTEIN COUPLED RECEPTOR 19-RELATED"/>
    <property type="match status" value="1"/>
</dbReference>
<dbReference type="CDD" id="cd00637">
    <property type="entry name" value="7tm_classA_rhodopsin-like"/>
    <property type="match status" value="1"/>
</dbReference>
<keyword evidence="5 9" id="KW-0472">Membrane</keyword>
<keyword evidence="4 8" id="KW-0297">G-protein coupled receptor</keyword>
<feature type="transmembrane region" description="Helical" evidence="9">
    <location>
        <begin position="31"/>
        <end position="55"/>
    </location>
</feature>
<protein>
    <recommendedName>
        <fullName evidence="10">G-protein coupled receptors family 1 profile domain-containing protein</fullName>
    </recommendedName>
</protein>
<evidence type="ECO:0000256" key="1">
    <source>
        <dbReference type="ARBA" id="ARBA00004141"/>
    </source>
</evidence>
<comment type="caution">
    <text evidence="11">The sequence shown here is derived from an EMBL/GenBank/DDBJ whole genome shotgun (WGS) entry which is preliminary data.</text>
</comment>
<evidence type="ECO:0000256" key="8">
    <source>
        <dbReference type="RuleBase" id="RU000688"/>
    </source>
</evidence>
<name>A0ABQ9E1R9_TEGGR</name>
<dbReference type="PROSITE" id="PS50262">
    <property type="entry name" value="G_PROTEIN_RECEP_F1_2"/>
    <property type="match status" value="1"/>
</dbReference>
<dbReference type="Pfam" id="PF00001">
    <property type="entry name" value="7tm_1"/>
    <property type="match status" value="1"/>
</dbReference>
<accession>A0ABQ9E1R9</accession>
<keyword evidence="2 8" id="KW-0812">Transmembrane</keyword>
<evidence type="ECO:0000256" key="7">
    <source>
        <dbReference type="ARBA" id="ARBA00023224"/>
    </source>
</evidence>
<feature type="transmembrane region" description="Helical" evidence="9">
    <location>
        <begin position="236"/>
        <end position="258"/>
    </location>
</feature>
<evidence type="ECO:0000256" key="3">
    <source>
        <dbReference type="ARBA" id="ARBA00022989"/>
    </source>
</evidence>
<feature type="transmembrane region" description="Helical" evidence="9">
    <location>
        <begin position="192"/>
        <end position="216"/>
    </location>
</feature>
<sequence>MDLEVHDDNTTLLVLQLESLNAHEAVRRLPLVIFIGLLSLFGIVGNLHVIIIFMCKYEHRSTYTVFVTCLAFLDLIGCCLNMPFEIVDNVLPFMFYNSAICRIFRFSNTTVSVTSLFLMYVIAFERYKKVCKPLKMQISHARRNALLAFALSITVSWPSAVLNGHRTVILKNNVTGSDCSTNDQFRGTIYPVIHSGLLFITFIISSVTLTIFYIVIGRAIQKSRIQRSAMMKVTKILFLITALLILTYLPHLILVTIVSCSKGFDEKLGPVGSVIYRIAVRLYYVNNVVNPIIYSFCDKRFRKKCAQLYKCSWRGQIVP</sequence>
<dbReference type="PRINTS" id="PR00237">
    <property type="entry name" value="GPCRRHODOPSN"/>
</dbReference>
<feature type="transmembrane region" description="Helical" evidence="9">
    <location>
        <begin position="62"/>
        <end position="83"/>
    </location>
</feature>
<evidence type="ECO:0000256" key="4">
    <source>
        <dbReference type="ARBA" id="ARBA00023040"/>
    </source>
</evidence>
<evidence type="ECO:0000256" key="6">
    <source>
        <dbReference type="ARBA" id="ARBA00023170"/>
    </source>
</evidence>
<feature type="transmembrane region" description="Helical" evidence="9">
    <location>
        <begin position="145"/>
        <end position="162"/>
    </location>
</feature>
<evidence type="ECO:0000256" key="9">
    <source>
        <dbReference type="SAM" id="Phobius"/>
    </source>
</evidence>
<keyword evidence="6 8" id="KW-0675">Receptor</keyword>
<dbReference type="Gene3D" id="1.20.1070.10">
    <property type="entry name" value="Rhodopsin 7-helix transmembrane proteins"/>
    <property type="match status" value="1"/>
</dbReference>
<proteinExistence type="inferred from homology"/>
<organism evidence="11 12">
    <name type="scientific">Tegillarca granosa</name>
    <name type="common">Malaysian cockle</name>
    <name type="synonym">Anadara granosa</name>
    <dbReference type="NCBI Taxonomy" id="220873"/>
    <lineage>
        <taxon>Eukaryota</taxon>
        <taxon>Metazoa</taxon>
        <taxon>Spiralia</taxon>
        <taxon>Lophotrochozoa</taxon>
        <taxon>Mollusca</taxon>
        <taxon>Bivalvia</taxon>
        <taxon>Autobranchia</taxon>
        <taxon>Pteriomorphia</taxon>
        <taxon>Arcoida</taxon>
        <taxon>Arcoidea</taxon>
        <taxon>Arcidae</taxon>
        <taxon>Tegillarca</taxon>
    </lineage>
</organism>
<feature type="transmembrane region" description="Helical" evidence="9">
    <location>
        <begin position="278"/>
        <end position="297"/>
    </location>
</feature>
<feature type="domain" description="G-protein coupled receptors family 1 profile" evidence="10">
    <location>
        <begin position="45"/>
        <end position="294"/>
    </location>
</feature>
<dbReference type="EMBL" id="JARBDR010000921">
    <property type="protein sequence ID" value="KAJ8299212.1"/>
    <property type="molecule type" value="Genomic_DNA"/>
</dbReference>
<dbReference type="PROSITE" id="PS00237">
    <property type="entry name" value="G_PROTEIN_RECEP_F1_1"/>
    <property type="match status" value="1"/>
</dbReference>
<evidence type="ECO:0000313" key="12">
    <source>
        <dbReference type="Proteomes" id="UP001217089"/>
    </source>
</evidence>
<dbReference type="SUPFAM" id="SSF81321">
    <property type="entry name" value="Family A G protein-coupled receptor-like"/>
    <property type="match status" value="1"/>
</dbReference>
<dbReference type="PANTHER" id="PTHR24243">
    <property type="entry name" value="G-PROTEIN COUPLED RECEPTOR"/>
    <property type="match status" value="1"/>
</dbReference>
<dbReference type="InterPro" id="IPR000276">
    <property type="entry name" value="GPCR_Rhodpsn"/>
</dbReference>
<comment type="similarity">
    <text evidence="8">Belongs to the G-protein coupled receptor 1 family.</text>
</comment>
<comment type="subcellular location">
    <subcellularLocation>
        <location evidence="1">Membrane</location>
        <topology evidence="1">Multi-pass membrane protein</topology>
    </subcellularLocation>
</comment>
<reference evidence="11 12" key="1">
    <citation type="submission" date="2022-12" db="EMBL/GenBank/DDBJ databases">
        <title>Chromosome-level genome of Tegillarca granosa.</title>
        <authorList>
            <person name="Kim J."/>
        </authorList>
    </citation>
    <scope>NUCLEOTIDE SEQUENCE [LARGE SCALE GENOMIC DNA]</scope>
    <source>
        <strain evidence="11">Teg-2019</strain>
        <tissue evidence="11">Adductor muscle</tissue>
    </source>
</reference>
<keyword evidence="3 9" id="KW-1133">Transmembrane helix</keyword>
<gene>
    <name evidence="11" type="ORF">KUTeg_023272</name>
</gene>
<feature type="transmembrane region" description="Helical" evidence="9">
    <location>
        <begin position="103"/>
        <end position="124"/>
    </location>
</feature>
<evidence type="ECO:0000256" key="5">
    <source>
        <dbReference type="ARBA" id="ARBA00023136"/>
    </source>
</evidence>
<evidence type="ECO:0000313" key="11">
    <source>
        <dbReference type="EMBL" id="KAJ8299212.1"/>
    </source>
</evidence>